<dbReference type="EMBL" id="LKST01000001">
    <property type="protein sequence ID" value="KQB84948.1"/>
    <property type="molecule type" value="Genomic_DNA"/>
</dbReference>
<dbReference type="RefSeq" id="WP_055121355.1">
    <property type="nucleotide sequence ID" value="NZ_LKST01000001.1"/>
</dbReference>
<dbReference type="STRING" id="1544416.Cocul_00078"/>
<protein>
    <submittedName>
        <fullName evidence="1">Uncharacterized protein</fullName>
    </submittedName>
</protein>
<evidence type="ECO:0000313" key="2">
    <source>
        <dbReference type="Proteomes" id="UP000050517"/>
    </source>
</evidence>
<comment type="caution">
    <text evidence="1">The sequence shown here is derived from an EMBL/GenBank/DDBJ whole genome shotgun (WGS) entry which is preliminary data.</text>
</comment>
<dbReference type="Proteomes" id="UP000050517">
    <property type="component" value="Unassembled WGS sequence"/>
</dbReference>
<organism evidence="1 2">
    <name type="scientific">Corynebacterium oculi</name>
    <dbReference type="NCBI Taxonomy" id="1544416"/>
    <lineage>
        <taxon>Bacteria</taxon>
        <taxon>Bacillati</taxon>
        <taxon>Actinomycetota</taxon>
        <taxon>Actinomycetes</taxon>
        <taxon>Mycobacteriales</taxon>
        <taxon>Corynebacteriaceae</taxon>
        <taxon>Corynebacterium</taxon>
    </lineage>
</organism>
<dbReference type="AlphaFoldDB" id="A0A0Q1AE69"/>
<dbReference type="PATRIC" id="fig|1544416.3.peg.78"/>
<gene>
    <name evidence="1" type="ORF">Cocul_00078</name>
</gene>
<reference evidence="1 2" key="1">
    <citation type="submission" date="2015-10" db="EMBL/GenBank/DDBJ databases">
        <title>Corynebacteirum lowii and Corynebacterium oculi species nova, derived from human clinical disease and and emended description of Corynebacterium mastiditis.</title>
        <authorList>
            <person name="Bernard K."/>
            <person name="Pacheco A.L."/>
            <person name="Mcdougall C."/>
            <person name="Burtx T."/>
            <person name="Weibe D."/>
            <person name="Tyler S."/>
            <person name="Olson A.B."/>
            <person name="Cnockaert M."/>
            <person name="Eguchi H."/>
            <person name="Kuwahara T."/>
            <person name="Nakayama-Imaohji H."/>
            <person name="Boudewijins M."/>
            <person name="Van Hoecke F."/>
            <person name="Bernier A.-M."/>
            <person name="Vandamme P."/>
        </authorList>
    </citation>
    <scope>NUCLEOTIDE SEQUENCE [LARGE SCALE GENOMIC DNA]</scope>
    <source>
        <strain evidence="1 2">NML 130210</strain>
    </source>
</reference>
<keyword evidence="2" id="KW-1185">Reference proteome</keyword>
<evidence type="ECO:0000313" key="1">
    <source>
        <dbReference type="EMBL" id="KQB84948.1"/>
    </source>
</evidence>
<dbReference type="OrthoDB" id="9901723at2"/>
<proteinExistence type="predicted"/>
<name>A0A0Q1AE69_9CORY</name>
<accession>A0A0Q1AE69</accession>
<sequence>MNEALFEIRRPTGRHAEMLETAIEAAKEQDRLEAIDEGLLSLARANAVALDDAEADRKYYAISQLTAPYREVLQALRMTPLDRENEANDELNRALAELSAPTVRNSAS</sequence>